<comment type="caution">
    <text evidence="1">The sequence shown here is derived from an EMBL/GenBank/DDBJ whole genome shotgun (WGS) entry which is preliminary data.</text>
</comment>
<dbReference type="AlphaFoldDB" id="S8D483"/>
<feature type="non-terminal residue" evidence="1">
    <location>
        <position position="119"/>
    </location>
</feature>
<name>S8D483_9LAMI</name>
<accession>S8D483</accession>
<sequence length="119" mass="13988">NHRFSEKRKQFSIFRDFQRIDQIVPWASADDGVTINGTPQAGTKNDFDEMRYKLNQALQDEDYNSGLVQLLHDAARIFELAIREKTSLSKISWFPTAWLGVDNNTWTKPLSYQVFFFFF</sequence>
<proteinExistence type="predicted"/>
<feature type="non-terminal residue" evidence="1">
    <location>
        <position position="1"/>
    </location>
</feature>
<dbReference type="Proteomes" id="UP000015453">
    <property type="component" value="Unassembled WGS sequence"/>
</dbReference>
<dbReference type="EMBL" id="AUSU01010216">
    <property type="protein sequence ID" value="EPS57448.1"/>
    <property type="molecule type" value="Genomic_DNA"/>
</dbReference>
<evidence type="ECO:0000313" key="1">
    <source>
        <dbReference type="EMBL" id="EPS57448.1"/>
    </source>
</evidence>
<reference evidence="1 2" key="1">
    <citation type="journal article" date="2013" name="BMC Genomics">
        <title>The miniature genome of a carnivorous plant Genlisea aurea contains a low number of genes and short non-coding sequences.</title>
        <authorList>
            <person name="Leushkin E.V."/>
            <person name="Sutormin R.A."/>
            <person name="Nabieva E.R."/>
            <person name="Penin A.A."/>
            <person name="Kondrashov A.S."/>
            <person name="Logacheva M.D."/>
        </authorList>
    </citation>
    <scope>NUCLEOTIDE SEQUENCE [LARGE SCALE GENOMIC DNA]</scope>
</reference>
<evidence type="ECO:0000313" key="2">
    <source>
        <dbReference type="Proteomes" id="UP000015453"/>
    </source>
</evidence>
<keyword evidence="2" id="KW-1185">Reference proteome</keyword>
<protein>
    <submittedName>
        <fullName evidence="1">Uncharacterized protein</fullName>
    </submittedName>
</protein>
<dbReference type="OrthoDB" id="275278at2759"/>
<organism evidence="1 2">
    <name type="scientific">Genlisea aurea</name>
    <dbReference type="NCBI Taxonomy" id="192259"/>
    <lineage>
        <taxon>Eukaryota</taxon>
        <taxon>Viridiplantae</taxon>
        <taxon>Streptophyta</taxon>
        <taxon>Embryophyta</taxon>
        <taxon>Tracheophyta</taxon>
        <taxon>Spermatophyta</taxon>
        <taxon>Magnoliopsida</taxon>
        <taxon>eudicotyledons</taxon>
        <taxon>Gunneridae</taxon>
        <taxon>Pentapetalae</taxon>
        <taxon>asterids</taxon>
        <taxon>lamiids</taxon>
        <taxon>Lamiales</taxon>
        <taxon>Lentibulariaceae</taxon>
        <taxon>Genlisea</taxon>
    </lineage>
</organism>
<gene>
    <name evidence="1" type="ORF">M569_17369</name>
</gene>